<evidence type="ECO:0000256" key="3">
    <source>
        <dbReference type="ARBA" id="ARBA00005842"/>
    </source>
</evidence>
<evidence type="ECO:0000256" key="4">
    <source>
        <dbReference type="ARBA" id="ARBA00022679"/>
    </source>
</evidence>
<dbReference type="GO" id="GO:0052381">
    <property type="term" value="F:tRNA dimethylallyltransferase activity"/>
    <property type="evidence" value="ECO:0007669"/>
    <property type="project" value="UniProtKB-EC"/>
</dbReference>
<protein>
    <recommendedName>
        <fullName evidence="10">tRNA dimethylallyltransferase</fullName>
        <ecNumber evidence="10">2.5.1.75</ecNumber>
    </recommendedName>
    <alternativeName>
        <fullName evidence="10">Dimethylallyl diphosphate:tRNA dimethylallyltransferase</fullName>
        <shortName evidence="10">DMAPP:tRNA dimethylallyltransferase</shortName>
        <shortName evidence="10">DMATase</shortName>
    </alternativeName>
    <alternativeName>
        <fullName evidence="10">Isopentenyl-diphosphate:tRNA isopentenyltransferase</fullName>
        <shortName evidence="10">IPP transferase</shortName>
        <shortName evidence="10">IPPT</shortName>
        <shortName evidence="10">IPTase</shortName>
    </alternativeName>
</protein>
<comment type="similarity">
    <text evidence="3 10 13">Belongs to the IPP transferase family.</text>
</comment>
<dbReference type="Pfam" id="PF01715">
    <property type="entry name" value="IPPT"/>
    <property type="match status" value="1"/>
</dbReference>
<dbReference type="EC" id="2.5.1.75" evidence="10"/>
<evidence type="ECO:0000256" key="1">
    <source>
        <dbReference type="ARBA" id="ARBA00001946"/>
    </source>
</evidence>
<dbReference type="SUPFAM" id="SSF52540">
    <property type="entry name" value="P-loop containing nucleoside triphosphate hydrolases"/>
    <property type="match status" value="2"/>
</dbReference>
<sequence>MIDAVLIAGPTASGKSAIASRLAELFDGVVINADSMQVYSDLRIITARPTIEEEAQVPHRLYGTVDGAVNYSVGHYLKDIEAVLGETRQAKKLAIIIGGTGLYFKALLEGLSAVPPVPDEVRETVRKLSEELGQDALYRYLAERDPEGAKRLQPADSVRVQRALEVFKATGRTLSSFHDERVPGLLSQANVIKAFLNPDREKLKSTIDLRFEKMMDKGTLDEVRVLKERNLDPMLPIMRAHGVPGLIDYLNGLCSLADAVIRGQADTRRYSKRQFTWFRHQMSDWQWLSPEVAMSHLENALKIKEY</sequence>
<evidence type="ECO:0000256" key="12">
    <source>
        <dbReference type="RuleBase" id="RU003784"/>
    </source>
</evidence>
<organism evidence="14 15">
    <name type="scientific">Hohaiivirga grylli</name>
    <dbReference type="NCBI Taxonomy" id="3133970"/>
    <lineage>
        <taxon>Bacteria</taxon>
        <taxon>Pseudomonadati</taxon>
        <taxon>Pseudomonadota</taxon>
        <taxon>Alphaproteobacteria</taxon>
        <taxon>Hyphomicrobiales</taxon>
        <taxon>Methylobacteriaceae</taxon>
        <taxon>Hohaiivirga</taxon>
    </lineage>
</organism>
<dbReference type="PANTHER" id="PTHR11088:SF60">
    <property type="entry name" value="TRNA DIMETHYLALLYLTRANSFERASE"/>
    <property type="match status" value="1"/>
</dbReference>
<dbReference type="InterPro" id="IPR039657">
    <property type="entry name" value="Dimethylallyltransferase"/>
</dbReference>
<feature type="site" description="Interaction with substrate tRNA" evidence="10">
    <location>
        <position position="122"/>
    </location>
</feature>
<dbReference type="Gene3D" id="3.40.50.300">
    <property type="entry name" value="P-loop containing nucleotide triphosphate hydrolases"/>
    <property type="match status" value="1"/>
</dbReference>
<evidence type="ECO:0000256" key="2">
    <source>
        <dbReference type="ARBA" id="ARBA00003213"/>
    </source>
</evidence>
<dbReference type="PANTHER" id="PTHR11088">
    <property type="entry name" value="TRNA DIMETHYLALLYLTRANSFERASE"/>
    <property type="match status" value="1"/>
</dbReference>
<evidence type="ECO:0000256" key="9">
    <source>
        <dbReference type="ARBA" id="ARBA00049563"/>
    </source>
</evidence>
<dbReference type="EMBL" id="JBBYXI010000003">
    <property type="protein sequence ID" value="MEN3931351.1"/>
    <property type="molecule type" value="Genomic_DNA"/>
</dbReference>
<dbReference type="Proteomes" id="UP001418637">
    <property type="component" value="Unassembled WGS sequence"/>
</dbReference>
<comment type="caution">
    <text evidence="10">Lacks conserved residue(s) required for the propagation of feature annotation.</text>
</comment>
<dbReference type="InterPro" id="IPR027417">
    <property type="entry name" value="P-loop_NTPase"/>
</dbReference>
<feature type="binding site" evidence="10">
    <location>
        <begin position="11"/>
        <end position="16"/>
    </location>
    <ligand>
        <name>substrate</name>
    </ligand>
</feature>
<name>A0ABV0BM54_9HYPH</name>
<keyword evidence="15" id="KW-1185">Reference proteome</keyword>
<reference evidence="14 15" key="1">
    <citation type="submission" date="2024-04" db="EMBL/GenBank/DDBJ databases">
        <title>A novel species isolated from cricket.</title>
        <authorList>
            <person name="Wang H.-C."/>
        </authorList>
    </citation>
    <scope>NUCLEOTIDE SEQUENCE [LARGE SCALE GENOMIC DNA]</scope>
    <source>
        <strain evidence="14 15">WL0021</strain>
    </source>
</reference>
<feature type="site" description="Interaction with substrate tRNA" evidence="10">
    <location>
        <position position="100"/>
    </location>
</feature>
<keyword evidence="7 10" id="KW-0067">ATP-binding</keyword>
<evidence type="ECO:0000256" key="11">
    <source>
        <dbReference type="RuleBase" id="RU003783"/>
    </source>
</evidence>
<dbReference type="NCBIfam" id="TIGR00174">
    <property type="entry name" value="miaA"/>
    <property type="match status" value="1"/>
</dbReference>
<dbReference type="HAMAP" id="MF_00185">
    <property type="entry name" value="IPP_trans"/>
    <property type="match status" value="1"/>
</dbReference>
<keyword evidence="4 10" id="KW-0808">Transferase</keyword>
<evidence type="ECO:0000256" key="13">
    <source>
        <dbReference type="RuleBase" id="RU003785"/>
    </source>
</evidence>
<evidence type="ECO:0000256" key="5">
    <source>
        <dbReference type="ARBA" id="ARBA00022694"/>
    </source>
</evidence>
<feature type="region of interest" description="Interaction with substrate tRNA" evidence="10">
    <location>
        <begin position="34"/>
        <end position="37"/>
    </location>
</feature>
<accession>A0ABV0BM54</accession>
<proteinExistence type="inferred from homology"/>
<keyword evidence="8 10" id="KW-0460">Magnesium</keyword>
<feature type="binding site" evidence="10">
    <location>
        <begin position="9"/>
        <end position="16"/>
    </location>
    <ligand>
        <name>ATP</name>
        <dbReference type="ChEBI" id="CHEBI:30616"/>
    </ligand>
</feature>
<dbReference type="Gene3D" id="1.10.20.140">
    <property type="match status" value="1"/>
</dbReference>
<evidence type="ECO:0000313" key="15">
    <source>
        <dbReference type="Proteomes" id="UP001418637"/>
    </source>
</evidence>
<comment type="catalytic activity">
    <reaction evidence="9 10 11">
        <text>adenosine(37) in tRNA + dimethylallyl diphosphate = N(6)-dimethylallyladenosine(37) in tRNA + diphosphate</text>
        <dbReference type="Rhea" id="RHEA:26482"/>
        <dbReference type="Rhea" id="RHEA-COMP:10162"/>
        <dbReference type="Rhea" id="RHEA-COMP:10375"/>
        <dbReference type="ChEBI" id="CHEBI:33019"/>
        <dbReference type="ChEBI" id="CHEBI:57623"/>
        <dbReference type="ChEBI" id="CHEBI:74411"/>
        <dbReference type="ChEBI" id="CHEBI:74415"/>
        <dbReference type="EC" id="2.5.1.75"/>
    </reaction>
</comment>
<dbReference type="InterPro" id="IPR018022">
    <property type="entry name" value="IPT"/>
</dbReference>
<evidence type="ECO:0000313" key="14">
    <source>
        <dbReference type="EMBL" id="MEN3931351.1"/>
    </source>
</evidence>
<evidence type="ECO:0000256" key="7">
    <source>
        <dbReference type="ARBA" id="ARBA00022840"/>
    </source>
</evidence>
<keyword evidence="5 10" id="KW-0819">tRNA processing</keyword>
<dbReference type="RefSeq" id="WP_346337382.1">
    <property type="nucleotide sequence ID" value="NZ_JBBYXI010000003.1"/>
</dbReference>
<evidence type="ECO:0000256" key="8">
    <source>
        <dbReference type="ARBA" id="ARBA00022842"/>
    </source>
</evidence>
<evidence type="ECO:0000256" key="6">
    <source>
        <dbReference type="ARBA" id="ARBA00022741"/>
    </source>
</evidence>
<comment type="caution">
    <text evidence="14">The sequence shown here is derived from an EMBL/GenBank/DDBJ whole genome shotgun (WGS) entry which is preliminary data.</text>
</comment>
<comment type="function">
    <text evidence="2 10 12">Catalyzes the transfer of a dimethylallyl group onto the adenine at position 37 in tRNAs that read codons beginning with uridine, leading to the formation of N6-(dimethylallyl)adenosine (i(6)A).</text>
</comment>
<keyword evidence="6 10" id="KW-0547">Nucleotide-binding</keyword>
<comment type="subunit">
    <text evidence="10">Monomer.</text>
</comment>
<gene>
    <name evidence="10 14" type="primary">miaA</name>
    <name evidence="14" type="ORF">WJT86_09810</name>
</gene>
<comment type="cofactor">
    <cofactor evidence="1 10">
        <name>Mg(2+)</name>
        <dbReference type="ChEBI" id="CHEBI:18420"/>
    </cofactor>
</comment>
<evidence type="ECO:0000256" key="10">
    <source>
        <dbReference type="HAMAP-Rule" id="MF_00185"/>
    </source>
</evidence>